<evidence type="ECO:0000256" key="3">
    <source>
        <dbReference type="ARBA" id="ARBA00022771"/>
    </source>
</evidence>
<feature type="region of interest" description="Disordered" evidence="7">
    <location>
        <begin position="1"/>
        <end position="85"/>
    </location>
</feature>
<evidence type="ECO:0000256" key="4">
    <source>
        <dbReference type="ARBA" id="ARBA00022833"/>
    </source>
</evidence>
<keyword evidence="4" id="KW-0862">Zinc</keyword>
<sequence>MKDEEGEITVTLEEDEEERTGDLMNTSKYRERCDYRGSSGGPQHPQDADRAEKSLSISEHLKKHQQRPTGKKSNCCSDCRKGCKSSSELKIHQRTHTGEKPYSCNLCGRSYVRSDSLKV</sequence>
<dbReference type="InterPro" id="IPR013087">
    <property type="entry name" value="Znf_C2H2_type"/>
</dbReference>
<organism evidence="9 10">
    <name type="scientific">Oncorhynchus mykiss</name>
    <name type="common">Rainbow trout</name>
    <name type="synonym">Salmo gairdneri</name>
    <dbReference type="NCBI Taxonomy" id="8022"/>
    <lineage>
        <taxon>Eukaryota</taxon>
        <taxon>Metazoa</taxon>
        <taxon>Chordata</taxon>
        <taxon>Craniata</taxon>
        <taxon>Vertebrata</taxon>
        <taxon>Euteleostomi</taxon>
        <taxon>Actinopterygii</taxon>
        <taxon>Neopterygii</taxon>
        <taxon>Teleostei</taxon>
        <taxon>Protacanthopterygii</taxon>
        <taxon>Salmoniformes</taxon>
        <taxon>Salmonidae</taxon>
        <taxon>Salmoninae</taxon>
        <taxon>Oncorhynchus</taxon>
    </lineage>
</organism>
<feature type="compositionally biased region" description="Acidic residues" evidence="7">
    <location>
        <begin position="1"/>
        <end position="19"/>
    </location>
</feature>
<dbReference type="EMBL" id="FR948159">
    <property type="protein sequence ID" value="CDQ99581.1"/>
    <property type="molecule type" value="Genomic_DNA"/>
</dbReference>
<dbReference type="PANTHER" id="PTHR23235">
    <property type="entry name" value="KRUEPPEL-LIKE TRANSCRIPTION FACTOR"/>
    <property type="match status" value="1"/>
</dbReference>
<dbReference type="PaxDb" id="8022-A0A060Z6C8"/>
<dbReference type="GO" id="GO:0000978">
    <property type="term" value="F:RNA polymerase II cis-regulatory region sequence-specific DNA binding"/>
    <property type="evidence" value="ECO:0007669"/>
    <property type="project" value="TreeGrafter"/>
</dbReference>
<protein>
    <recommendedName>
        <fullName evidence="8">C2H2-type domain-containing protein</fullName>
    </recommendedName>
</protein>
<evidence type="ECO:0000256" key="5">
    <source>
        <dbReference type="ARBA" id="ARBA00023242"/>
    </source>
</evidence>
<keyword evidence="1" id="KW-0479">Metal-binding</keyword>
<dbReference type="PANTHER" id="PTHR23235:SF142">
    <property type="entry name" value="ZINC FINGER PROTEIN 384"/>
    <property type="match status" value="1"/>
</dbReference>
<evidence type="ECO:0000256" key="2">
    <source>
        <dbReference type="ARBA" id="ARBA00022737"/>
    </source>
</evidence>
<dbReference type="InterPro" id="IPR036236">
    <property type="entry name" value="Znf_C2H2_sf"/>
</dbReference>
<dbReference type="Gene3D" id="3.30.160.60">
    <property type="entry name" value="Classic Zinc Finger"/>
    <property type="match status" value="2"/>
</dbReference>
<gene>
    <name evidence="9" type="ORF">GSONMT00049173001</name>
</gene>
<reference evidence="9" key="1">
    <citation type="journal article" date="2014" name="Nat. Commun.">
        <title>The rainbow trout genome provides novel insights into evolution after whole-genome duplication in vertebrates.</title>
        <authorList>
            <person name="Berthelot C."/>
            <person name="Brunet F."/>
            <person name="Chalopin D."/>
            <person name="Juanchich A."/>
            <person name="Bernard M."/>
            <person name="Noel B."/>
            <person name="Bento P."/>
            <person name="Da Silva C."/>
            <person name="Labadie K."/>
            <person name="Alberti A."/>
            <person name="Aury J.M."/>
            <person name="Louis A."/>
            <person name="Dehais P."/>
            <person name="Bardou P."/>
            <person name="Montfort J."/>
            <person name="Klopp C."/>
            <person name="Cabau C."/>
            <person name="Gaspin C."/>
            <person name="Thorgaard G.H."/>
            <person name="Boussaha M."/>
            <person name="Quillet E."/>
            <person name="Guyomard R."/>
            <person name="Galiana D."/>
            <person name="Bobe J."/>
            <person name="Volff J.N."/>
            <person name="Genet C."/>
            <person name="Wincker P."/>
            <person name="Jaillon O."/>
            <person name="Roest Crollius H."/>
            <person name="Guiguen Y."/>
        </authorList>
    </citation>
    <scope>NUCLEOTIDE SEQUENCE [LARGE SCALE GENOMIC DNA]</scope>
</reference>
<keyword evidence="2" id="KW-0677">Repeat</keyword>
<evidence type="ECO:0000313" key="10">
    <source>
        <dbReference type="Proteomes" id="UP000193380"/>
    </source>
</evidence>
<keyword evidence="5" id="KW-0539">Nucleus</keyword>
<accession>A0A060Z6C8</accession>
<evidence type="ECO:0000256" key="1">
    <source>
        <dbReference type="ARBA" id="ARBA00022723"/>
    </source>
</evidence>
<dbReference type="GO" id="GO:0000981">
    <property type="term" value="F:DNA-binding transcription factor activity, RNA polymerase II-specific"/>
    <property type="evidence" value="ECO:0007669"/>
    <property type="project" value="TreeGrafter"/>
</dbReference>
<dbReference type="STRING" id="8022.A0A060Z6C8"/>
<dbReference type="PROSITE" id="PS50157">
    <property type="entry name" value="ZINC_FINGER_C2H2_2"/>
    <property type="match status" value="1"/>
</dbReference>
<dbReference type="FunFam" id="3.30.160.60:FF:000100">
    <property type="entry name" value="Zinc finger 45-like"/>
    <property type="match status" value="1"/>
</dbReference>
<dbReference type="GO" id="GO:0008270">
    <property type="term" value="F:zinc ion binding"/>
    <property type="evidence" value="ECO:0007669"/>
    <property type="project" value="UniProtKB-KW"/>
</dbReference>
<dbReference type="Pfam" id="PF00096">
    <property type="entry name" value="zf-C2H2"/>
    <property type="match status" value="2"/>
</dbReference>
<evidence type="ECO:0000256" key="6">
    <source>
        <dbReference type="PROSITE-ProRule" id="PRU00042"/>
    </source>
</evidence>
<dbReference type="AlphaFoldDB" id="A0A060Z6C8"/>
<dbReference type="SUPFAM" id="SSF57667">
    <property type="entry name" value="beta-beta-alpha zinc fingers"/>
    <property type="match status" value="1"/>
</dbReference>
<reference evidence="9" key="2">
    <citation type="submission" date="2014-03" db="EMBL/GenBank/DDBJ databases">
        <authorList>
            <person name="Genoscope - CEA"/>
        </authorList>
    </citation>
    <scope>NUCLEOTIDE SEQUENCE</scope>
</reference>
<feature type="compositionally biased region" description="Basic residues" evidence="7">
    <location>
        <begin position="61"/>
        <end position="70"/>
    </location>
</feature>
<dbReference type="FunFam" id="3.30.160.60:FF:002343">
    <property type="entry name" value="Zinc finger protein 33A"/>
    <property type="match status" value="1"/>
</dbReference>
<feature type="non-terminal residue" evidence="9">
    <location>
        <position position="119"/>
    </location>
</feature>
<keyword evidence="3 6" id="KW-0863">Zinc-finger</keyword>
<evidence type="ECO:0000259" key="8">
    <source>
        <dbReference type="PROSITE" id="PS50157"/>
    </source>
</evidence>
<evidence type="ECO:0000313" key="9">
    <source>
        <dbReference type="EMBL" id="CDQ99581.1"/>
    </source>
</evidence>
<dbReference type="Proteomes" id="UP000193380">
    <property type="component" value="Unassembled WGS sequence"/>
</dbReference>
<proteinExistence type="predicted"/>
<feature type="domain" description="C2H2-type" evidence="8">
    <location>
        <begin position="74"/>
        <end position="101"/>
    </location>
</feature>
<name>A0A060Z6C8_ONCMY</name>
<evidence type="ECO:0000256" key="7">
    <source>
        <dbReference type="SAM" id="MobiDB-lite"/>
    </source>
</evidence>
<dbReference type="PROSITE" id="PS00028">
    <property type="entry name" value="ZINC_FINGER_C2H2_1"/>
    <property type="match status" value="1"/>
</dbReference>